<dbReference type="PaxDb" id="2903-EOD15100"/>
<protein>
    <recommendedName>
        <fullName evidence="7">Myb-like domain-containing protein</fullName>
    </recommendedName>
</protein>
<dbReference type="SUPFAM" id="SSF46689">
    <property type="entry name" value="Homeodomain-like"/>
    <property type="match status" value="1"/>
</dbReference>
<evidence type="ECO:0008006" key="7">
    <source>
        <dbReference type="Google" id="ProtNLM"/>
    </source>
</evidence>
<name>A0A0D3IV15_EMIH1</name>
<reference evidence="5" key="2">
    <citation type="submission" date="2024-10" db="UniProtKB">
        <authorList>
            <consortium name="EnsemblProtists"/>
        </authorList>
    </citation>
    <scope>IDENTIFICATION</scope>
</reference>
<dbReference type="InterPro" id="IPR017930">
    <property type="entry name" value="Myb_dom"/>
</dbReference>
<dbReference type="EnsemblProtists" id="EOD15100">
    <property type="protein sequence ID" value="EOD15100"/>
    <property type="gene ID" value="EMIHUDRAFT_119501"/>
</dbReference>
<dbReference type="Pfam" id="PF00249">
    <property type="entry name" value="Myb_DNA-binding"/>
    <property type="match status" value="1"/>
</dbReference>
<dbReference type="RefSeq" id="XP_005767529.1">
    <property type="nucleotide sequence ID" value="XM_005767472.1"/>
</dbReference>
<keyword evidence="2" id="KW-0472">Membrane</keyword>
<feature type="compositionally biased region" description="Gly residues" evidence="1">
    <location>
        <begin position="1283"/>
        <end position="1333"/>
    </location>
</feature>
<evidence type="ECO:0000259" key="3">
    <source>
        <dbReference type="PROSITE" id="PS50090"/>
    </source>
</evidence>
<feature type="compositionally biased region" description="Low complexity" evidence="1">
    <location>
        <begin position="1032"/>
        <end position="1048"/>
    </location>
</feature>
<dbReference type="InterPro" id="IPR009057">
    <property type="entry name" value="Homeodomain-like_sf"/>
</dbReference>
<sequence>MPTPQLKRGLKTGGECIALGSLAGLPPQPMRAVLLSVKNGDKLMVRFIGKSGDRGNKLLLPSPPIQTVDWDAVMPLPLAGPAPDARKRRKKKRRRVLHPEATGSGNDSETPMISEAGSDAEEREKRRRRAGVGVDDDVDGESDEEDDDDNGTGGDGGDGGGVSDGGESAEVGAMRPTRRTSRCADDAVARFERSVGARDLGLRSALRLHPRVLAQPLAVQRFCRVHVSNGALIDAAERQMLLELAARIGWASDAHGSAPPAAGPAPACISIGSPSLRGGRLDEDQLALLRACFCVYHRLAALVHKAYGVAARPLPPWRAGESSANVSAWRRTVTHGFSLQRFTAEAVMPPPLRADAHFACVVPLLHDPSTAGGGGTLIRNVGDTADAVVRSSLGWPTLHCSWLTAGGAPITPPALRPGAASTRIVLVGLVAVKGVTARLPASLSAVPPPIPDGGAAPAEPSCKRLAEPAAAEPSAAAEPAAAEHTAAGPSASAPSAAEPAASAPSASEPAAAAAAAAAAAPSAAEPSAAADSAAAEPSAVVPSSAEPAAAVPVTGVPAAAPSAAVVPAPAALAAQAFPATAFLAGVAFPTAAFPGPAVFPGSAALPAAANFPASVPASAALPTAAAIPTAAAFPAVASFPAAVSAADATAAAALLAAAASVPAPYAAAPFSAAVPPAGVGAIPAAAAFPVAFPASAAFPATAAAVPAAAFVAAIPDVAAAAAAAPTSEEPEVVGRAEGVREEGGLDKDLAAISELVRLSLEAQPEASAFAAAAGGDGGEEGDAKESGGDTAPKQARAASPLARLALSGGGSQSGGDGRWQCVYCGRSLVNAGAKSNHERWCKQQHQQQHKPAAEGGPSASARGSPLPVTDTSDDTAEESRWQCVYCGRSLVNAGAKSNHERWCKQQHHHKPAAEGGPSAPSRGGSSDAAASDWKRPGTFLLAPTLKPSDDDEKRIRVGEAFQAAVPDFLCEPGPDATGAAREPELLYSPDAERSEGDPLPGAARPGRSCARSGAWRRRMATMEEAEGEESRPAASSSKASPRAAKEPATPAAVIGDADSDEEILSLAPTEGSVRALIVAALGEGVSEREAIAEHAAAHGDGALLRPRSSVVDALCREGRGRNVEAPLWVGVDPPTGAPPRAGYYALSCHGLRLLKARGARPLPPSGGRAAPSGRERAPPAKIEPPEPPAAPKPDSTRKPWTAEEDEIILRLVSPSGTGSTRFQAATQSLPYRSEDSVRNRWNRLVAKKGGGGPPPPAPAERSSGSKRKAAVLEPATATTTVSGSGGGGRTRGGGGGGGGGSGGGSSGGGSSGGGSSGGSSGGGSGGGGGGGVSGAVVAPTEGSIRALIVAALGEGISEREAIAEHAAAHGDCVRRAAMLQMYNKQITTSVENLSDISTQAILIAGIACASIGGESLQTVMEDEGPDFYEYRLNDLPATIFIVSSGITVMASLWIIFVSSQLIMMTRRAALIGAAAEDVYAADEILSKHMQRIRQMYGFSKRRGGIKAG</sequence>
<feature type="region of interest" description="Disordered" evidence="1">
    <location>
        <begin position="987"/>
        <end position="1056"/>
    </location>
</feature>
<feature type="region of interest" description="Disordered" evidence="1">
    <location>
        <begin position="75"/>
        <end position="182"/>
    </location>
</feature>
<dbReference type="KEGG" id="ehx:EMIHUDRAFT_119501"/>
<proteinExistence type="predicted"/>
<dbReference type="GeneID" id="17261243"/>
<feature type="transmembrane region" description="Helical" evidence="2">
    <location>
        <begin position="1435"/>
        <end position="1457"/>
    </location>
</feature>
<feature type="region of interest" description="Disordered" evidence="1">
    <location>
        <begin position="443"/>
        <end position="505"/>
    </location>
</feature>
<keyword evidence="2" id="KW-1133">Transmembrane helix</keyword>
<feature type="compositionally biased region" description="Basic residues" evidence="1">
    <location>
        <begin position="86"/>
        <end position="96"/>
    </location>
</feature>
<dbReference type="CDD" id="cd00167">
    <property type="entry name" value="SANT"/>
    <property type="match status" value="1"/>
</dbReference>
<feature type="region of interest" description="Disordered" evidence="1">
    <location>
        <begin position="901"/>
        <end position="935"/>
    </location>
</feature>
<keyword evidence="6" id="KW-1185">Reference proteome</keyword>
<dbReference type="InterPro" id="IPR001005">
    <property type="entry name" value="SANT/Myb"/>
</dbReference>
<feature type="compositionally biased region" description="Polar residues" evidence="1">
    <location>
        <begin position="1214"/>
        <end position="1230"/>
    </location>
</feature>
<feature type="compositionally biased region" description="Low complexity" evidence="1">
    <location>
        <begin position="913"/>
        <end position="931"/>
    </location>
</feature>
<evidence type="ECO:0000259" key="4">
    <source>
        <dbReference type="PROSITE" id="PS51294"/>
    </source>
</evidence>
<reference evidence="6" key="1">
    <citation type="journal article" date="2013" name="Nature">
        <title>Pan genome of the phytoplankton Emiliania underpins its global distribution.</title>
        <authorList>
            <person name="Read B.A."/>
            <person name="Kegel J."/>
            <person name="Klute M.J."/>
            <person name="Kuo A."/>
            <person name="Lefebvre S.C."/>
            <person name="Maumus F."/>
            <person name="Mayer C."/>
            <person name="Miller J."/>
            <person name="Monier A."/>
            <person name="Salamov A."/>
            <person name="Young J."/>
            <person name="Aguilar M."/>
            <person name="Claverie J.M."/>
            <person name="Frickenhaus S."/>
            <person name="Gonzalez K."/>
            <person name="Herman E.K."/>
            <person name="Lin Y.C."/>
            <person name="Napier J."/>
            <person name="Ogata H."/>
            <person name="Sarno A.F."/>
            <person name="Shmutz J."/>
            <person name="Schroeder D."/>
            <person name="de Vargas C."/>
            <person name="Verret F."/>
            <person name="von Dassow P."/>
            <person name="Valentin K."/>
            <person name="Van de Peer Y."/>
            <person name="Wheeler G."/>
            <person name="Dacks J.B."/>
            <person name="Delwiche C.F."/>
            <person name="Dyhrman S.T."/>
            <person name="Glockner G."/>
            <person name="John U."/>
            <person name="Richards T."/>
            <person name="Worden A.Z."/>
            <person name="Zhang X."/>
            <person name="Grigoriev I.V."/>
            <person name="Allen A.E."/>
            <person name="Bidle K."/>
            <person name="Borodovsky M."/>
            <person name="Bowler C."/>
            <person name="Brownlee C."/>
            <person name="Cock J.M."/>
            <person name="Elias M."/>
            <person name="Gladyshev V.N."/>
            <person name="Groth M."/>
            <person name="Guda C."/>
            <person name="Hadaegh A."/>
            <person name="Iglesias-Rodriguez M.D."/>
            <person name="Jenkins J."/>
            <person name="Jones B.M."/>
            <person name="Lawson T."/>
            <person name="Leese F."/>
            <person name="Lindquist E."/>
            <person name="Lobanov A."/>
            <person name="Lomsadze A."/>
            <person name="Malik S.B."/>
            <person name="Marsh M.E."/>
            <person name="Mackinder L."/>
            <person name="Mock T."/>
            <person name="Mueller-Roeber B."/>
            <person name="Pagarete A."/>
            <person name="Parker M."/>
            <person name="Probert I."/>
            <person name="Quesneville H."/>
            <person name="Raines C."/>
            <person name="Rensing S.A."/>
            <person name="Riano-Pachon D.M."/>
            <person name="Richier S."/>
            <person name="Rokitta S."/>
            <person name="Shiraiwa Y."/>
            <person name="Soanes D.M."/>
            <person name="van der Giezen M."/>
            <person name="Wahlund T.M."/>
            <person name="Williams B."/>
            <person name="Wilson W."/>
            <person name="Wolfe G."/>
            <person name="Wurch L.L."/>
        </authorList>
    </citation>
    <scope>NUCLEOTIDE SEQUENCE</scope>
</reference>
<evidence type="ECO:0000256" key="1">
    <source>
        <dbReference type="SAM" id="MobiDB-lite"/>
    </source>
</evidence>
<feature type="domain" description="Myb-like" evidence="3">
    <location>
        <begin position="1192"/>
        <end position="1245"/>
    </location>
</feature>
<feature type="domain" description="HTH myb-type" evidence="4">
    <location>
        <begin position="1192"/>
        <end position="1249"/>
    </location>
</feature>
<dbReference type="Proteomes" id="UP000013827">
    <property type="component" value="Unassembled WGS sequence"/>
</dbReference>
<dbReference type="HOGENOM" id="CLU_248346_0_0_1"/>
<evidence type="ECO:0000313" key="6">
    <source>
        <dbReference type="Proteomes" id="UP000013827"/>
    </source>
</evidence>
<feature type="region of interest" description="Disordered" evidence="1">
    <location>
        <begin position="1157"/>
        <end position="1334"/>
    </location>
</feature>
<feature type="compositionally biased region" description="Pro residues" evidence="1">
    <location>
        <begin position="1181"/>
        <end position="1191"/>
    </location>
</feature>
<dbReference type="SMART" id="SM00717">
    <property type="entry name" value="SANT"/>
    <property type="match status" value="1"/>
</dbReference>
<keyword evidence="2" id="KW-0812">Transmembrane</keyword>
<dbReference type="PROSITE" id="PS50090">
    <property type="entry name" value="MYB_LIKE"/>
    <property type="match status" value="1"/>
</dbReference>
<feature type="region of interest" description="Disordered" evidence="1">
    <location>
        <begin position="769"/>
        <end position="798"/>
    </location>
</feature>
<organism evidence="5 6">
    <name type="scientific">Emiliania huxleyi (strain CCMP1516)</name>
    <dbReference type="NCBI Taxonomy" id="280463"/>
    <lineage>
        <taxon>Eukaryota</taxon>
        <taxon>Haptista</taxon>
        <taxon>Haptophyta</taxon>
        <taxon>Prymnesiophyceae</taxon>
        <taxon>Isochrysidales</taxon>
        <taxon>Noelaerhabdaceae</taxon>
        <taxon>Emiliania</taxon>
    </lineage>
</organism>
<dbReference type="OMA" id="RIGWASD"/>
<dbReference type="PROSITE" id="PS51294">
    <property type="entry name" value="HTH_MYB"/>
    <property type="match status" value="1"/>
</dbReference>
<dbReference type="Gene3D" id="1.10.10.60">
    <property type="entry name" value="Homeodomain-like"/>
    <property type="match status" value="1"/>
</dbReference>
<feature type="region of interest" description="Disordered" evidence="1">
    <location>
        <begin position="839"/>
        <end position="874"/>
    </location>
</feature>
<feature type="compositionally biased region" description="Low complexity" evidence="1">
    <location>
        <begin position="467"/>
        <end position="505"/>
    </location>
</feature>
<feature type="compositionally biased region" description="Acidic residues" evidence="1">
    <location>
        <begin position="134"/>
        <end position="150"/>
    </location>
</feature>
<feature type="compositionally biased region" description="Gly residues" evidence="1">
    <location>
        <begin position="151"/>
        <end position="164"/>
    </location>
</feature>
<evidence type="ECO:0000313" key="5">
    <source>
        <dbReference type="EnsemblProtists" id="EOD15100"/>
    </source>
</evidence>
<accession>A0A0D3IV15</accession>
<evidence type="ECO:0000256" key="2">
    <source>
        <dbReference type="SAM" id="Phobius"/>
    </source>
</evidence>